<gene>
    <name evidence="1" type="ordered locus">PSPA7_1663</name>
</gene>
<reference evidence="1 2" key="2">
    <citation type="journal article" date="2010" name="PLoS ONE">
        <title>Complete genome sequence of the multiresistant taxonomic outlier Pseudomonas aeruginosa PA7.</title>
        <authorList>
            <person name="Roy P.H."/>
            <person name="Tetu S.G."/>
            <person name="Larouche A."/>
            <person name="Elbourne L."/>
            <person name="Tremblay S."/>
            <person name="Ren Q."/>
            <person name="Dodson R."/>
            <person name="Harkins D."/>
            <person name="Shay R."/>
            <person name="Watkins K."/>
            <person name="Mahamoud Y."/>
            <person name="Paulsen I.T."/>
        </authorList>
    </citation>
    <scope>NUCLEOTIDE SEQUENCE [LARGE SCALE GENOMIC DNA]</scope>
    <source>
        <strain evidence="1 2">PA7</strain>
    </source>
</reference>
<dbReference type="SUPFAM" id="SSF48537">
    <property type="entry name" value="Phospholipase C/P1 nuclease"/>
    <property type="match status" value="1"/>
</dbReference>
<reference evidence="1 2" key="1">
    <citation type="submission" date="2007-06" db="EMBL/GenBank/DDBJ databases">
        <authorList>
            <person name="Dodson R.J."/>
            <person name="Harkins D."/>
            <person name="Paulsen I.T."/>
        </authorList>
    </citation>
    <scope>NUCLEOTIDE SEQUENCE [LARGE SCALE GENOMIC DNA]</scope>
    <source>
        <strain evidence="1 2">PA7</strain>
    </source>
</reference>
<evidence type="ECO:0000313" key="1">
    <source>
        <dbReference type="EMBL" id="ABR83353.1"/>
    </source>
</evidence>
<organism evidence="1 2">
    <name type="scientific">Pseudomonas paraeruginosa (strain DSM 24068 / PA7)</name>
    <name type="common">Pseudomonas aeruginosa (strain PA7)</name>
    <dbReference type="NCBI Taxonomy" id="381754"/>
    <lineage>
        <taxon>Bacteria</taxon>
        <taxon>Pseudomonadati</taxon>
        <taxon>Pseudomonadota</taxon>
        <taxon>Gammaproteobacteria</taxon>
        <taxon>Pseudomonadales</taxon>
        <taxon>Pseudomonadaceae</taxon>
        <taxon>Pseudomonas</taxon>
        <taxon>Pseudomonas paraeruginosa</taxon>
    </lineage>
</organism>
<proteinExistence type="predicted"/>
<evidence type="ECO:0000313" key="2">
    <source>
        <dbReference type="Proteomes" id="UP000001582"/>
    </source>
</evidence>
<dbReference type="HOGENOM" id="CLU_577115_0_0_6"/>
<dbReference type="KEGG" id="pap:PSPA7_1663"/>
<dbReference type="Gene3D" id="1.10.575.10">
    <property type="entry name" value="P1 Nuclease"/>
    <property type="match status" value="1"/>
</dbReference>
<dbReference type="AlphaFoldDB" id="A6V1W2"/>
<evidence type="ECO:0008006" key="3">
    <source>
        <dbReference type="Google" id="ProtNLM"/>
    </source>
</evidence>
<dbReference type="Proteomes" id="UP000001582">
    <property type="component" value="Chromosome"/>
</dbReference>
<dbReference type="GO" id="GO:0016788">
    <property type="term" value="F:hydrolase activity, acting on ester bonds"/>
    <property type="evidence" value="ECO:0007669"/>
    <property type="project" value="InterPro"/>
</dbReference>
<dbReference type="EMBL" id="CP000744">
    <property type="protein sequence ID" value="ABR83353.1"/>
    <property type="molecule type" value="Genomic_DNA"/>
</dbReference>
<sequence>MAGLDSALPRPGLVGLPAPDEDKSEKPMKLLLRCLLLGLYTVSPSLWAWSNHTVGSYLALREVAAIREAPEVVVEPLEAFLAAERGGLAALLDEQEAYARAHIGNYPARPDALRFTAEGEAGDLRQAFLAALRVNPEIRLALAIQPLPGQDPPQRPHLKAREVLVFQNLSPWTAWRFIRLQPGERVAPLAVLATAADEPDYGHDINLFSDNPGEAGQRYGFGPQPFGDPRFEFSSQAPFHMGFYHESAVIYSGAPFLARAWPEWRAYQYFGLSRFAFASGHPYWGYRFLGWGMHYIQDLTQPYHSTPLPGASLAAMLQMEGKALLGYPEEKQAAIERVANRHTAVEKYQFDWLRQLLRDGRPQPMLDAYADTRRDSAYPGYSPTYLREVVAAESNAHAAAFDAAIGEWLAARPAAAAQDFSESNQPRPEAHDNAALNAQLIELIGHFGAHSRNIARAALETEEGGGKE</sequence>
<protein>
    <recommendedName>
        <fullName evidence="3">Phospholipase</fullName>
    </recommendedName>
</protein>
<name>A6V1W2_PSEP7</name>
<accession>A6V1W2</accession>
<dbReference type="InterPro" id="IPR008947">
    <property type="entry name" value="PLipase_C/P1_nuclease_dom_sf"/>
</dbReference>